<proteinExistence type="predicted"/>
<name>A0A5D4TIG1_9BACI</name>
<comment type="caution">
    <text evidence="1">The sequence shown here is derived from an EMBL/GenBank/DDBJ whole genome shotgun (WGS) entry which is preliminary data.</text>
</comment>
<dbReference type="OrthoDB" id="9799605at2"/>
<accession>A0A5D4TIG1</accession>
<evidence type="ECO:0000313" key="2">
    <source>
        <dbReference type="Proteomes" id="UP000325054"/>
    </source>
</evidence>
<reference evidence="1 2" key="1">
    <citation type="submission" date="2019-08" db="EMBL/GenBank/DDBJ databases">
        <title>Bacillus genomes from the desert of Cuatro Cienegas, Coahuila.</title>
        <authorList>
            <person name="Olmedo-Alvarez G."/>
        </authorList>
    </citation>
    <scope>NUCLEOTIDE SEQUENCE [LARGE SCALE GENOMIC DNA]</scope>
    <source>
        <strain evidence="1 2">CH451a_14T</strain>
    </source>
</reference>
<dbReference type="RefSeq" id="WP_148992550.1">
    <property type="nucleotide sequence ID" value="NZ_VTEW01000016.1"/>
</dbReference>
<dbReference type="EMBL" id="VTEW01000016">
    <property type="protein sequence ID" value="TYS75447.1"/>
    <property type="molecule type" value="Genomic_DNA"/>
</dbReference>
<evidence type="ECO:0000313" key="1">
    <source>
        <dbReference type="EMBL" id="TYS75447.1"/>
    </source>
</evidence>
<dbReference type="AlphaFoldDB" id="A0A5D4TIG1"/>
<sequence length="114" mass="13362">MAVCRSINLFGRQPFPKQGFWLLEGAEPNGDRENWSRSPKLILDCDEGAEWYRNGIGYPNGSYGESEQDQDILYLFFTGIHQKRNWLNISLSKLMKGKVRLILRHFTLLLEKWN</sequence>
<organism evidence="1 2">
    <name type="scientific">Rossellomorea aquimaris</name>
    <dbReference type="NCBI Taxonomy" id="189382"/>
    <lineage>
        <taxon>Bacteria</taxon>
        <taxon>Bacillati</taxon>
        <taxon>Bacillota</taxon>
        <taxon>Bacilli</taxon>
        <taxon>Bacillales</taxon>
        <taxon>Bacillaceae</taxon>
        <taxon>Rossellomorea</taxon>
    </lineage>
</organism>
<protein>
    <submittedName>
        <fullName evidence="1">Uncharacterized protein</fullName>
    </submittedName>
</protein>
<gene>
    <name evidence="1" type="ORF">FZC80_16745</name>
</gene>
<dbReference type="Proteomes" id="UP000325054">
    <property type="component" value="Unassembled WGS sequence"/>
</dbReference>